<dbReference type="InterPro" id="IPR035965">
    <property type="entry name" value="PAS-like_dom_sf"/>
</dbReference>
<feature type="domain" description="PAC" evidence="15">
    <location>
        <begin position="90"/>
        <end position="142"/>
    </location>
</feature>
<feature type="domain" description="PAC" evidence="15">
    <location>
        <begin position="216"/>
        <end position="268"/>
    </location>
</feature>
<evidence type="ECO:0000313" key="17">
    <source>
        <dbReference type="Proteomes" id="UP000198771"/>
    </source>
</evidence>
<evidence type="ECO:0000256" key="8">
    <source>
        <dbReference type="ARBA" id="ARBA00023012"/>
    </source>
</evidence>
<dbReference type="SMART" id="SM00086">
    <property type="entry name" value="PAC"/>
    <property type="match status" value="2"/>
</dbReference>
<dbReference type="SMART" id="SM00388">
    <property type="entry name" value="HisKA"/>
    <property type="match status" value="1"/>
</dbReference>
<dbReference type="InterPro" id="IPR036890">
    <property type="entry name" value="HATPase_C_sf"/>
</dbReference>
<dbReference type="CDD" id="cd00082">
    <property type="entry name" value="HisKA"/>
    <property type="match status" value="1"/>
</dbReference>
<comment type="subunit">
    <text evidence="9">At low DSF concentrations, interacts with RpfF.</text>
</comment>
<feature type="domain" description="PAS" evidence="14">
    <location>
        <begin position="269"/>
        <end position="315"/>
    </location>
</feature>
<evidence type="ECO:0000256" key="11">
    <source>
        <dbReference type="PROSITE-ProRule" id="PRU00169"/>
    </source>
</evidence>
<feature type="modified residue" description="4-aspartylphosphate" evidence="11">
    <location>
        <position position="952"/>
    </location>
</feature>
<dbReference type="InterPro" id="IPR013656">
    <property type="entry name" value="PAS_4"/>
</dbReference>
<protein>
    <recommendedName>
        <fullName evidence="10">Sensory/regulatory protein RpfC</fullName>
        <ecNumber evidence="2">2.7.13.3</ecNumber>
    </recommendedName>
</protein>
<dbReference type="InterPro" id="IPR003661">
    <property type="entry name" value="HisK_dim/P_dom"/>
</dbReference>
<dbReference type="SMART" id="SM00091">
    <property type="entry name" value="PAS"/>
    <property type="match status" value="5"/>
</dbReference>
<dbReference type="InterPro" id="IPR011006">
    <property type="entry name" value="CheY-like_superfamily"/>
</dbReference>
<dbReference type="STRING" id="617002.SAMN05660653_00446"/>
<dbReference type="RefSeq" id="WP_139162892.1">
    <property type="nucleotide sequence ID" value="NZ_FMXO01000002.1"/>
</dbReference>
<evidence type="ECO:0000256" key="3">
    <source>
        <dbReference type="ARBA" id="ARBA00022553"/>
    </source>
</evidence>
<evidence type="ECO:0000256" key="6">
    <source>
        <dbReference type="ARBA" id="ARBA00022777"/>
    </source>
</evidence>
<dbReference type="Gene3D" id="3.40.50.2300">
    <property type="match status" value="1"/>
</dbReference>
<evidence type="ECO:0000259" key="15">
    <source>
        <dbReference type="PROSITE" id="PS50113"/>
    </source>
</evidence>
<keyword evidence="4" id="KW-0808">Transferase</keyword>
<evidence type="ECO:0000256" key="4">
    <source>
        <dbReference type="ARBA" id="ARBA00022679"/>
    </source>
</evidence>
<reference evidence="16 17" key="1">
    <citation type="submission" date="2016-10" db="EMBL/GenBank/DDBJ databases">
        <authorList>
            <person name="de Groot N.N."/>
        </authorList>
    </citation>
    <scope>NUCLEOTIDE SEQUENCE [LARGE SCALE GENOMIC DNA]</scope>
    <source>
        <strain evidence="16 17">ASO4-2</strain>
    </source>
</reference>
<feature type="domain" description="Response regulatory" evidence="13">
    <location>
        <begin position="903"/>
        <end position="1022"/>
    </location>
</feature>
<dbReference type="SUPFAM" id="SSF47384">
    <property type="entry name" value="Homodimeric domain of signal transducing histidine kinase"/>
    <property type="match status" value="1"/>
</dbReference>
<dbReference type="EMBL" id="FMXO01000002">
    <property type="protein sequence ID" value="SDB09046.1"/>
    <property type="molecule type" value="Genomic_DNA"/>
</dbReference>
<comment type="catalytic activity">
    <reaction evidence="1">
        <text>ATP + protein L-histidine = ADP + protein N-phospho-L-histidine.</text>
        <dbReference type="EC" id="2.7.13.3"/>
    </reaction>
</comment>
<evidence type="ECO:0000256" key="1">
    <source>
        <dbReference type="ARBA" id="ARBA00000085"/>
    </source>
</evidence>
<dbReference type="NCBIfam" id="TIGR00229">
    <property type="entry name" value="sensory_box"/>
    <property type="match status" value="3"/>
</dbReference>
<dbReference type="PANTHER" id="PTHR43047:SF72">
    <property type="entry name" value="OSMOSENSING HISTIDINE PROTEIN KINASE SLN1"/>
    <property type="match status" value="1"/>
</dbReference>
<dbReference type="OrthoDB" id="9758705at2"/>
<keyword evidence="7" id="KW-0067">ATP-binding</keyword>
<dbReference type="InterPro" id="IPR000700">
    <property type="entry name" value="PAS-assoc_C"/>
</dbReference>
<dbReference type="PANTHER" id="PTHR43047">
    <property type="entry name" value="TWO-COMPONENT HISTIDINE PROTEIN KINASE"/>
    <property type="match status" value="1"/>
</dbReference>
<evidence type="ECO:0000259" key="12">
    <source>
        <dbReference type="PROSITE" id="PS50109"/>
    </source>
</evidence>
<gene>
    <name evidence="16" type="ORF">SAMN05660653_00446</name>
</gene>
<keyword evidence="3 11" id="KW-0597">Phosphoprotein</keyword>
<keyword evidence="17" id="KW-1185">Reference proteome</keyword>
<dbReference type="SUPFAM" id="SSF55785">
    <property type="entry name" value="PYP-like sensor domain (PAS domain)"/>
    <property type="match status" value="5"/>
</dbReference>
<accession>A0A1G6AKY3</accession>
<dbReference type="PRINTS" id="PR00344">
    <property type="entry name" value="BCTRLSENSOR"/>
</dbReference>
<feature type="domain" description="PAS" evidence="14">
    <location>
        <begin position="143"/>
        <end position="197"/>
    </location>
</feature>
<feature type="domain" description="PAS" evidence="14">
    <location>
        <begin position="19"/>
        <end position="85"/>
    </location>
</feature>
<dbReference type="GO" id="GO:0005524">
    <property type="term" value="F:ATP binding"/>
    <property type="evidence" value="ECO:0007669"/>
    <property type="project" value="UniProtKB-KW"/>
</dbReference>
<dbReference type="InterPro" id="IPR003594">
    <property type="entry name" value="HATPase_dom"/>
</dbReference>
<dbReference type="Gene3D" id="3.30.450.20">
    <property type="entry name" value="PAS domain"/>
    <property type="match status" value="5"/>
</dbReference>
<dbReference type="InterPro" id="IPR000014">
    <property type="entry name" value="PAS"/>
</dbReference>
<feature type="domain" description="PAS" evidence="14">
    <location>
        <begin position="414"/>
        <end position="473"/>
    </location>
</feature>
<dbReference type="CDD" id="cd16922">
    <property type="entry name" value="HATPase_EvgS-ArcB-TorS-like"/>
    <property type="match status" value="1"/>
</dbReference>
<dbReference type="Pfam" id="PF00072">
    <property type="entry name" value="Response_reg"/>
    <property type="match status" value="1"/>
</dbReference>
<evidence type="ECO:0000259" key="14">
    <source>
        <dbReference type="PROSITE" id="PS50112"/>
    </source>
</evidence>
<dbReference type="SMART" id="SM00448">
    <property type="entry name" value="REC"/>
    <property type="match status" value="1"/>
</dbReference>
<dbReference type="CDD" id="cd00130">
    <property type="entry name" value="PAS"/>
    <property type="match status" value="3"/>
</dbReference>
<feature type="domain" description="PAC" evidence="15">
    <location>
        <begin position="587"/>
        <end position="641"/>
    </location>
</feature>
<keyword evidence="8" id="KW-0902">Two-component regulatory system</keyword>
<evidence type="ECO:0000256" key="5">
    <source>
        <dbReference type="ARBA" id="ARBA00022741"/>
    </source>
</evidence>
<dbReference type="GO" id="GO:0000155">
    <property type="term" value="F:phosphorelay sensor kinase activity"/>
    <property type="evidence" value="ECO:0007669"/>
    <property type="project" value="InterPro"/>
</dbReference>
<dbReference type="EC" id="2.7.13.3" evidence="2"/>
<dbReference type="PROSITE" id="PS50113">
    <property type="entry name" value="PAC"/>
    <property type="match status" value="3"/>
</dbReference>
<evidence type="ECO:0000259" key="13">
    <source>
        <dbReference type="PROSITE" id="PS50110"/>
    </source>
</evidence>
<keyword evidence="6" id="KW-0418">Kinase</keyword>
<dbReference type="SUPFAM" id="SSF55874">
    <property type="entry name" value="ATPase domain of HSP90 chaperone/DNA topoisomerase II/histidine kinase"/>
    <property type="match status" value="1"/>
</dbReference>
<name>A0A1G6AKY3_9BACT</name>
<evidence type="ECO:0000256" key="9">
    <source>
        <dbReference type="ARBA" id="ARBA00064003"/>
    </source>
</evidence>
<dbReference type="InterPro" id="IPR005467">
    <property type="entry name" value="His_kinase_dom"/>
</dbReference>
<dbReference type="GO" id="GO:0005886">
    <property type="term" value="C:plasma membrane"/>
    <property type="evidence" value="ECO:0007669"/>
    <property type="project" value="TreeGrafter"/>
</dbReference>
<dbReference type="Pfam" id="PF13188">
    <property type="entry name" value="PAS_8"/>
    <property type="match status" value="1"/>
</dbReference>
<evidence type="ECO:0000256" key="2">
    <source>
        <dbReference type="ARBA" id="ARBA00012438"/>
    </source>
</evidence>
<dbReference type="Pfam" id="PF08448">
    <property type="entry name" value="PAS_4"/>
    <property type="match status" value="2"/>
</dbReference>
<dbReference type="FunFam" id="3.30.565.10:FF:000010">
    <property type="entry name" value="Sensor histidine kinase RcsC"/>
    <property type="match status" value="1"/>
</dbReference>
<sequence>MFKPKIPNVDFDFVPAFDLQNIFDNAPIGIFTSTPEGRLLSINPAMADMFGYDSPEEMIVSVTNISEQLYADPDDRKELIRRLEENGEVTNYECRMLRRDGSVVWFSRNVRVIKGEGGRIVAFQGFTTDISERKLAEQREQKNEDRFRLMFMNAPMPYQSLDEQGNFLEVNQTFLDVLGYSRDELIGRNFGDFLHPDWKDHFKENFPRFKAVGEVLGVEFEMIKKDGSTILVYFTGKIQRDDLGRFERTHCIFQDITGRRQIEQALRESEQSFRTLIEGSPDIILRFDRMGRHLFASPNIESVTGMPSAEFIGKTHKELGFDEQMCAYWEEKLRQVFDHGEEIETDFEYNFGDRKIIFNWRLIPERKGKAIHTVLSISRDITRTKLAEEALQESEEKYHSLFNSMTELVVIHQMVFDEHGEAMNYKIINCNPAFTAITGIQREDALGGLATDVYRTETAPYLSEYTRVVLEGDPCRFNTYYEPMEKHFEIKAVNLENNFFATIASDVTNQKMAEQEIREKSSLLEGVLDNIPDIMSVKRPDLSVVRYNKAGYSLLNMNQKQVRGKKCFELIGRKMPCQPCTTLEAIHTKKIAALETYSPEMNMHLSCRANPILNEDGEVEYTVELLQDITNQKRAEEALLVAKKQAEAASKSKSEFLANMSHEIRTPINGIMGMMQLLDTTVLDEDQQQYVHLAKISAERLNSLLSDILDLSRVEAGMLELHESEFSMTELQESIIGLFSVTAKEKGLALECLMDPALPQRVIGDAARLRQILFNLVGNSLKYSDSGTVTVEMEPIKSWQEGACRVLFSVTDTGIGIPEDRVGDLFKPFVQVEGSYTRKYQGAGLGLAIVKRLVDLMDGRLCIESLEGQGTKFHIAFYFKLPFAKDPSRSIEASSPSSRLCLSILLVEDEPSNSFPTRKLLEKLGHKVTLAENGKQALDFIATHDFDFILMDIQMPVMNGIEATMFIRSSTDLGPKKDIPIIALTAYAMTGDRENFRKAGMNNYLAKPVMKDDLERMLEWVAVQSLGLKPVGPKSPV</sequence>
<dbReference type="PROSITE" id="PS50112">
    <property type="entry name" value="PAS"/>
    <property type="match status" value="4"/>
</dbReference>
<dbReference type="Gene3D" id="3.30.565.10">
    <property type="entry name" value="Histidine kinase-like ATPase, C-terminal domain"/>
    <property type="match status" value="1"/>
</dbReference>
<dbReference type="GO" id="GO:0009927">
    <property type="term" value="F:histidine phosphotransfer kinase activity"/>
    <property type="evidence" value="ECO:0007669"/>
    <property type="project" value="TreeGrafter"/>
</dbReference>
<dbReference type="PROSITE" id="PS50109">
    <property type="entry name" value="HIS_KIN"/>
    <property type="match status" value="1"/>
</dbReference>
<dbReference type="Proteomes" id="UP000198771">
    <property type="component" value="Unassembled WGS sequence"/>
</dbReference>
<organism evidence="16 17">
    <name type="scientific">Desulfonatronum thiosulfatophilum</name>
    <dbReference type="NCBI Taxonomy" id="617002"/>
    <lineage>
        <taxon>Bacteria</taxon>
        <taxon>Pseudomonadati</taxon>
        <taxon>Thermodesulfobacteriota</taxon>
        <taxon>Desulfovibrionia</taxon>
        <taxon>Desulfovibrionales</taxon>
        <taxon>Desulfonatronaceae</taxon>
        <taxon>Desulfonatronum</taxon>
    </lineage>
</organism>
<dbReference type="InterPro" id="IPR001789">
    <property type="entry name" value="Sig_transdc_resp-reg_receiver"/>
</dbReference>
<feature type="domain" description="Histidine kinase" evidence="12">
    <location>
        <begin position="659"/>
        <end position="881"/>
    </location>
</feature>
<dbReference type="SUPFAM" id="SSF52172">
    <property type="entry name" value="CheY-like"/>
    <property type="match status" value="1"/>
</dbReference>
<dbReference type="InterPro" id="IPR001610">
    <property type="entry name" value="PAC"/>
</dbReference>
<dbReference type="Pfam" id="PF02518">
    <property type="entry name" value="HATPase_c"/>
    <property type="match status" value="1"/>
</dbReference>
<dbReference type="Gene3D" id="1.10.287.130">
    <property type="match status" value="1"/>
</dbReference>
<proteinExistence type="predicted"/>
<evidence type="ECO:0000256" key="10">
    <source>
        <dbReference type="ARBA" id="ARBA00068150"/>
    </source>
</evidence>
<dbReference type="PROSITE" id="PS50110">
    <property type="entry name" value="RESPONSE_REGULATORY"/>
    <property type="match status" value="1"/>
</dbReference>
<dbReference type="AlphaFoldDB" id="A0A1G6AKY3"/>
<dbReference type="Pfam" id="PF13426">
    <property type="entry name" value="PAS_9"/>
    <property type="match status" value="2"/>
</dbReference>
<dbReference type="Pfam" id="PF00512">
    <property type="entry name" value="HisKA"/>
    <property type="match status" value="1"/>
</dbReference>
<dbReference type="CDD" id="cd17546">
    <property type="entry name" value="REC_hyHK_CKI1_RcsC-like"/>
    <property type="match status" value="1"/>
</dbReference>
<dbReference type="InterPro" id="IPR004358">
    <property type="entry name" value="Sig_transdc_His_kin-like_C"/>
</dbReference>
<keyword evidence="5" id="KW-0547">Nucleotide-binding</keyword>
<evidence type="ECO:0000313" key="16">
    <source>
        <dbReference type="EMBL" id="SDB09046.1"/>
    </source>
</evidence>
<dbReference type="FunFam" id="1.10.287.130:FF:000002">
    <property type="entry name" value="Two-component osmosensing histidine kinase"/>
    <property type="match status" value="1"/>
</dbReference>
<dbReference type="InterPro" id="IPR036097">
    <property type="entry name" value="HisK_dim/P_sf"/>
</dbReference>
<evidence type="ECO:0000256" key="7">
    <source>
        <dbReference type="ARBA" id="ARBA00022840"/>
    </source>
</evidence>
<dbReference type="SMART" id="SM00387">
    <property type="entry name" value="HATPase_c"/>
    <property type="match status" value="1"/>
</dbReference>